<dbReference type="EMBL" id="CM043805">
    <property type="protein sequence ID" value="KAI4805969.1"/>
    <property type="molecule type" value="Genomic_DNA"/>
</dbReference>
<organism evidence="1 2">
    <name type="scientific">Chaenocephalus aceratus</name>
    <name type="common">Blackfin icefish</name>
    <name type="synonym">Chaenichthys aceratus</name>
    <dbReference type="NCBI Taxonomy" id="36190"/>
    <lineage>
        <taxon>Eukaryota</taxon>
        <taxon>Metazoa</taxon>
        <taxon>Chordata</taxon>
        <taxon>Craniata</taxon>
        <taxon>Vertebrata</taxon>
        <taxon>Euteleostomi</taxon>
        <taxon>Actinopterygii</taxon>
        <taxon>Neopterygii</taxon>
        <taxon>Teleostei</taxon>
        <taxon>Neoteleostei</taxon>
        <taxon>Acanthomorphata</taxon>
        <taxon>Eupercaria</taxon>
        <taxon>Perciformes</taxon>
        <taxon>Notothenioidei</taxon>
        <taxon>Channichthyidae</taxon>
        <taxon>Chaenocephalus</taxon>
    </lineage>
</organism>
<sequence length="3130" mass="348947">MAFLRQLKLLLWKNGLAAIRQPLWSLTLVAWPLIIFIIIAVTRNQFPPVQKDICYVGPRNLPSAGFFPFLQTLMCNTDSNCHNKSRLVDPAASKSTSRSRKQKSSPLSTLINGDELFNFLLPKSVDSDPTALFEVLNNFFGSSHQGSSNNASFMNTMNNTLPADQESLNQMLESVNLFKRAICSLTLPMINTSSPDSISYAVVTFCTSNNTLFEVSLNTINQILTQLMMKEPDEIMTLAGVAVLVFDKLQSQTPLWETLLAIPQLLNSGSIDQGLDSAEVLLSNLQGSLRVIESNFPEAGASLSTVHPLLVGGINLINYAQNWPGRDVSIPLGEIVTLQNDTLSEMVKALLQNIKIPLDKAIGLALNSSMASSCLCDNSSNPIWLTAACRTGTVDMLLGWISPDKLAKQALLVWSKHVAPHDVSYAKGLLHSLMGTLSPGGQGVSSNPRIRRSVETQPQNIEEELFLGVGQVVLEIIKSILGTGFQSMNFASLSLENVEEIIANVMKDADKLQMAYLAILQNQTEASAWIAQVVDSVMKVIMKILSSESLQCEDVFGPLEWLLKSESIKTEVWRSMICQNSSALQEALLVDWLPLVQKAQDLYGVLTGQTHYNVSLPMILSEWHRLYNNSLQLSVLFDRLATVLGGAYWMPDNSTPDVTGILQQSAFFIMVNVGENIEKSQLWPDVKDYLHMLYWISNYRPGLTTQPPNCSMSNYGALQCDTGLKWPQFVQTLTRNLMSPNQDVLVNFLKGTVNLLQHVYGDTYTNLAGSFLKQEIIGGDALSAYLTNLLENLDVFVNTISMLPDRNITNPNVMLPLLGNLLQSTGLKPLLPLFLSDGPLNASAVLDVASKLGRLNQHIFTFNETDPTMPELERLTMQFLSLEGNLTMSLPHIMGHTLLTYSDYFNPDDVARLRKAIQPFTKQTSAGFVEAILRAMELLKKVLDAPDGDPTNIILGYIRQLQDFVMSLYRLRKIQHLPSSSGNLSTAQVTDLHMLSKDFLSLLTPEGLMNLTQAGQDAAQDIVAQKFIAFLPKEVQQEAARFLKDFKALQYHIIQCAAGQNCLTGVSEIFMFLDQILDLMFSADGNVKLTLSSTNSVLKRQEDEEIATLFFSLLLSSDDAAYVETFKQFLHFIRLIIATPNISVSDVQNALQQSNLTLEELNNIAALAGAANINNLMVDIMELIKVRQCFEPQDKPMVTAQCVMGLINGVSSFLSNVPVLRNETAILSLIPLIVNNSIRDVLQVDLSSNPQMAIAHTLNSILANIKMNLQQNQLSTPEIMKEIVVVEGLIQLIAISEPFDNLNSTLMMDPLYAQKVYLQIVECKQVEYLMNILQNPIDAAGLGQLLSTLWPRIMGGQGLHATAPSLEGFVHLAPVLEEVMTGKADKETWDKLEKLLESLLSTLKGTELWDGTPSVIPQFEQIIGSLVNTVQAQNVMIQSLQMPVVALMREIAQSANSTHFNLSEISQRMQTAIEHTLELAEQANGTLKCSEVLIAWEPVREAAGLSPSTMSMWCNIHLQPVLEAYAEAQTVYALMNTSHMGVGPMTVSATAARIVKSVQSLYHANINSSIVSQQLIMVIVSQLSGLTGQSLSPEAELYWYKQLQDVQLLNSLNSFKMLSDELVNAAPFIQPYTDALEEALNHILGNYDLFEDSSSSEDIFREAAMIFLSSANITLDNSMMSGNFSGLNVESLTNMIKEAVQQIIDMQIFGNEPMVYQALEQFLASNESSMIVQKVFDMVAWLASTKSSGFDLLTQVLPKIYDIVRPLLSVLTQLGLDMSENMELFEDLAGNIIAMLRQLVSTSGLLSPKDHRPSMYGMSGGNHTTRVRNRREAPSMMARDPMDDFIDLFYIDYPTMFKAISVPVSTNEILETVHVLFANPDMNVVVKGVTSDMPWGLNASREDTIDAALGLLSFVTLPSTFQMSSMDLLSNAAAMLPDGFPFSAMLKHITRVLAGESQENLMLMQETIQTAIELFQISLMGPRFTEQLSHLGSKVCAVEQTESVRLLMLSLSIEPGQLCNTILPSLQMLVESLMMNTSYLSDAIFQTAIGEPKAYNLHSNWSSLLSQGLGFNTSNLSSLDINITSPGVVTVGELLRNETAFLVDVQKHMDFDPDALHLLMETILPNNNLEILSWLVNLRHCGSTEALEMKETDLEMLKTFCSLSVEQWYSFSLLMARHLNMEKLIYRMVLSEEMQGLVGVMLQMAKVITSMMKTFIPTIGQLQTFMASVQDLNLGANQEFDQMARGYRSSISSKATFVTLSRALCSKGILALLGVSKLTAIMESNSSQPDQVRRGEMINRFKIPQDASPFCMNMYLDMVNTTGGAIAWAFLKPMLMGHILYTPDTPATRAIMEKANSTLNEFANLRKYSEDWIESSNYLVKSAVLLSQTLPMLQNSLGNSFVQRFIEMQTDINVDTMKETLSNFSNMTAMLEKNKHIMDQVTTLSTLMVKLSSCITFDRYRGYDTADELNAAAQHLAKNRDLYASVIFKLPKDTDASRKHNARASSSTSTLPPKVSYTIRMHMDNLMRTDRVRDPYFMKDHHISARRTLRYNRGFVYLQENIDRAIIETQTGHRIEETAVQLQPFPYPCHYRDEYLEAIAFVFPLMLMIAWVLFVADFVKKLVHERELRLHEYMKMMGVNPLSHFFAWFLECASYLVLTVSILTLVLKYGDILPHSNGFILFLYLCNYSLSILSFSYLVSSFFDKTYIAGLSGSLLYILCFFPFIVVLAVETDLTFSQKSALSLFSPTCFSYASQYISRFESQGEGLQWSNSYTSPIPGDTASFGWLCWLMLIDSILYFIIGCYIRMVFPGNYGIASPWYFPFKASFWADLCCCCRSNSKVGRGLLFTNIMQKNQPVFSDDKGKGQSSLSSQTGEDFSELPVGVALHGLSKMYGNRVAIQNLNVSFYEGHVTSLLGHNGAGKTTTMSLLTGLFAPTSGTIEVYGRDMQTNIDDIRRELGVCMQYDVLFDHMTTKEHLLLYGQIKAPHWSQEELREQVRSTLEETGMYAHRHKLVSTLSGGMKRKLSISIAFIGGSRLVVLDEPTAGVDPCSRRNIWDIVIQHKKHRTVIMSTHHLDEAEVLSDRIAFLERGGLKCCGSPFHLKTNWVRATNSPSPRRFRTQRLSRLTMLT</sequence>
<reference evidence="1" key="1">
    <citation type="submission" date="2022-05" db="EMBL/GenBank/DDBJ databases">
        <title>Chromosome-level genome of Chaenocephalus aceratus.</title>
        <authorList>
            <person name="Park H."/>
        </authorList>
    </citation>
    <scope>NUCLEOTIDE SEQUENCE</scope>
    <source>
        <strain evidence="1">KU_202001</strain>
    </source>
</reference>
<evidence type="ECO:0000313" key="1">
    <source>
        <dbReference type="EMBL" id="KAI4805969.1"/>
    </source>
</evidence>
<evidence type="ECO:0000313" key="2">
    <source>
        <dbReference type="Proteomes" id="UP001057452"/>
    </source>
</evidence>
<proteinExistence type="predicted"/>
<dbReference type="Proteomes" id="UP001057452">
    <property type="component" value="Chromosome 21"/>
</dbReference>
<gene>
    <name evidence="1" type="ORF">KUCAC02_010561</name>
</gene>
<keyword evidence="2" id="KW-1185">Reference proteome</keyword>
<accession>A0ACB9W0X9</accession>
<comment type="caution">
    <text evidence="1">The sequence shown here is derived from an EMBL/GenBank/DDBJ whole genome shotgun (WGS) entry which is preliminary data.</text>
</comment>
<protein>
    <submittedName>
        <fullName evidence="1">Uncharacterized protein</fullName>
    </submittedName>
</protein>
<name>A0ACB9W0X9_CHAAC</name>